<comment type="caution">
    <text evidence="1">The sequence shown here is derived from an EMBL/GenBank/DDBJ whole genome shotgun (WGS) entry which is preliminary data.</text>
</comment>
<organism evidence="1 2">
    <name type="scientific">Pseudonocardia yunnanensis</name>
    <dbReference type="NCBI Taxonomy" id="58107"/>
    <lineage>
        <taxon>Bacteria</taxon>
        <taxon>Bacillati</taxon>
        <taxon>Actinomycetota</taxon>
        <taxon>Actinomycetes</taxon>
        <taxon>Pseudonocardiales</taxon>
        <taxon>Pseudonocardiaceae</taxon>
        <taxon>Pseudonocardia</taxon>
    </lineage>
</organism>
<gene>
    <name evidence="1" type="ORF">ACFSJD_21305</name>
</gene>
<dbReference type="InterPro" id="IPR009959">
    <property type="entry name" value="Cyclase_SnoaL-like"/>
</dbReference>
<sequence>MDSHRNRRPMYMGRAIDEGDRPMTSMRVTAERFFVACDTGKGWQACEQYCHPGATFSAQADHLDGMKSLETYVEFMKGLFTILPDGKPDVRSFAVDETHDNVVVFSIFRATHTGEGGPVPPTGKSTESEYVYVMDFDGDKIHHVTKIWNDGITMRQLGWA</sequence>
<dbReference type="Proteomes" id="UP001597114">
    <property type="component" value="Unassembled WGS sequence"/>
</dbReference>
<protein>
    <submittedName>
        <fullName evidence="1">Ester cyclase</fullName>
    </submittedName>
</protein>
<keyword evidence="2" id="KW-1185">Reference proteome</keyword>
<evidence type="ECO:0000313" key="2">
    <source>
        <dbReference type="Proteomes" id="UP001597114"/>
    </source>
</evidence>
<dbReference type="Gene3D" id="3.10.450.50">
    <property type="match status" value="1"/>
</dbReference>
<dbReference type="SUPFAM" id="SSF54427">
    <property type="entry name" value="NTF2-like"/>
    <property type="match status" value="1"/>
</dbReference>
<evidence type="ECO:0000313" key="1">
    <source>
        <dbReference type="EMBL" id="MFD1520047.1"/>
    </source>
</evidence>
<dbReference type="EMBL" id="JBHUCO010000023">
    <property type="protein sequence ID" value="MFD1520047.1"/>
    <property type="molecule type" value="Genomic_DNA"/>
</dbReference>
<proteinExistence type="predicted"/>
<accession>A0ABW4EYI0</accession>
<dbReference type="RefSeq" id="WP_344722509.1">
    <property type="nucleotide sequence ID" value="NZ_BAAAUS010000013.1"/>
</dbReference>
<name>A0ABW4EYI0_9PSEU</name>
<reference evidence="2" key="1">
    <citation type="journal article" date="2019" name="Int. J. Syst. Evol. Microbiol.">
        <title>The Global Catalogue of Microorganisms (GCM) 10K type strain sequencing project: providing services to taxonomists for standard genome sequencing and annotation.</title>
        <authorList>
            <consortium name="The Broad Institute Genomics Platform"/>
            <consortium name="The Broad Institute Genome Sequencing Center for Infectious Disease"/>
            <person name="Wu L."/>
            <person name="Ma J."/>
        </authorList>
    </citation>
    <scope>NUCLEOTIDE SEQUENCE [LARGE SCALE GENOMIC DNA]</scope>
    <source>
        <strain evidence="2">CCM 7043</strain>
    </source>
</reference>
<dbReference type="InterPro" id="IPR032710">
    <property type="entry name" value="NTF2-like_dom_sf"/>
</dbReference>
<dbReference type="Pfam" id="PF07366">
    <property type="entry name" value="SnoaL"/>
    <property type="match status" value="1"/>
</dbReference>